<name>A0ABT5Z6M0_9ACTN</name>
<evidence type="ECO:0000256" key="1">
    <source>
        <dbReference type="SAM" id="MobiDB-lite"/>
    </source>
</evidence>
<gene>
    <name evidence="2" type="ORF">P2L57_24090</name>
</gene>
<dbReference type="RefSeq" id="WP_275817965.1">
    <property type="nucleotide sequence ID" value="NZ_BAAANM010000010.1"/>
</dbReference>
<keyword evidence="3" id="KW-1185">Reference proteome</keyword>
<proteinExistence type="predicted"/>
<protein>
    <submittedName>
        <fullName evidence="2">Uncharacterized protein</fullName>
    </submittedName>
</protein>
<feature type="compositionally biased region" description="Low complexity" evidence="1">
    <location>
        <begin position="1"/>
        <end position="17"/>
    </location>
</feature>
<accession>A0ABT5Z6M0</accession>
<dbReference type="Proteomes" id="UP001220022">
    <property type="component" value="Unassembled WGS sequence"/>
</dbReference>
<comment type="caution">
    <text evidence="2">The sequence shown here is derived from an EMBL/GenBank/DDBJ whole genome shotgun (WGS) entry which is preliminary data.</text>
</comment>
<reference evidence="2 3" key="1">
    <citation type="submission" date="2023-03" db="EMBL/GenBank/DDBJ databases">
        <title>Draft genome sequence of type strain Streptomyces ferralitis JCM 14344.</title>
        <authorList>
            <person name="Klaysubun C."/>
            <person name="Duangmal K."/>
        </authorList>
    </citation>
    <scope>NUCLEOTIDE SEQUENCE [LARGE SCALE GENOMIC DNA]</scope>
    <source>
        <strain evidence="2 3">JCM 14344</strain>
    </source>
</reference>
<dbReference type="EMBL" id="JARHTQ010000017">
    <property type="protein sequence ID" value="MDF2258690.1"/>
    <property type="molecule type" value="Genomic_DNA"/>
</dbReference>
<feature type="region of interest" description="Disordered" evidence="1">
    <location>
        <begin position="1"/>
        <end position="40"/>
    </location>
</feature>
<organism evidence="2 3">
    <name type="scientific">Streptantibioticus ferralitis</name>
    <dbReference type="NCBI Taxonomy" id="236510"/>
    <lineage>
        <taxon>Bacteria</taxon>
        <taxon>Bacillati</taxon>
        <taxon>Actinomycetota</taxon>
        <taxon>Actinomycetes</taxon>
        <taxon>Kitasatosporales</taxon>
        <taxon>Streptomycetaceae</taxon>
        <taxon>Streptantibioticus</taxon>
    </lineage>
</organism>
<evidence type="ECO:0000313" key="3">
    <source>
        <dbReference type="Proteomes" id="UP001220022"/>
    </source>
</evidence>
<sequence>MSDAHAAARPQAATMAAPVRRAGDGDISRWRGGANERGAA</sequence>
<evidence type="ECO:0000313" key="2">
    <source>
        <dbReference type="EMBL" id="MDF2258690.1"/>
    </source>
</evidence>